<reference evidence="2 3" key="1">
    <citation type="submission" date="2017-07" db="EMBL/GenBank/DDBJ databases">
        <title>Mechanisms for carbon and nitrogen cycling indicate functional differentiation within the Candidate Phyla Radiation.</title>
        <authorList>
            <person name="Danczak R.E."/>
            <person name="Johnston M.D."/>
            <person name="Kenah C."/>
            <person name="Slattery M."/>
            <person name="Wrighton K.C."/>
            <person name="Wilkins M.J."/>
        </authorList>
    </citation>
    <scope>NUCLEOTIDE SEQUENCE [LARGE SCALE GENOMIC DNA]</scope>
    <source>
        <strain evidence="2">Athens1014_28</strain>
    </source>
</reference>
<dbReference type="AlphaFoldDB" id="A0A554LPM1"/>
<dbReference type="InterPro" id="IPR048846">
    <property type="entry name" value="PaaX-like_central"/>
</dbReference>
<feature type="domain" description="Transcriptional repressor PaaX-like central Cas2-like" evidence="1">
    <location>
        <begin position="106"/>
        <end position="175"/>
    </location>
</feature>
<dbReference type="Gene3D" id="3.30.70.2650">
    <property type="match status" value="1"/>
</dbReference>
<evidence type="ECO:0000313" key="2">
    <source>
        <dbReference type="EMBL" id="TSC94813.1"/>
    </source>
</evidence>
<protein>
    <submittedName>
        <fullName evidence="2">Phenylacetic acid degradation operon negative regulatory protein</fullName>
    </submittedName>
</protein>
<dbReference type="Pfam" id="PF20803">
    <property type="entry name" value="PaaX_M"/>
    <property type="match status" value="1"/>
</dbReference>
<proteinExistence type="predicted"/>
<sequence>MVKKLRKDKIKNVGKTTARVAGEITLTLLQIVARTPEALIDAFLSGKSRKSIFDVPEFCSDRLFEYLRDLIERDYVNIVIRNGQKSIELTNKGKIKLLEDTTGNITDGKWRMLSFDIPEDMRNQRDQFRRSIKRIGFKQVQKSLWASPYVKADQVELIINEHNIRKYVAYLIVEKTDIDFFLQKLFE</sequence>
<comment type="caution">
    <text evidence="2">The sequence shown here is derived from an EMBL/GenBank/DDBJ whole genome shotgun (WGS) entry which is preliminary data.</text>
</comment>
<gene>
    <name evidence="2" type="ORF">Athens101428_154</name>
</gene>
<dbReference type="Proteomes" id="UP000316495">
    <property type="component" value="Unassembled WGS sequence"/>
</dbReference>
<accession>A0A554LPM1</accession>
<name>A0A554LPM1_9BACT</name>
<dbReference type="EMBL" id="VMGN01000006">
    <property type="protein sequence ID" value="TSC94813.1"/>
    <property type="molecule type" value="Genomic_DNA"/>
</dbReference>
<evidence type="ECO:0000313" key="3">
    <source>
        <dbReference type="Proteomes" id="UP000316495"/>
    </source>
</evidence>
<evidence type="ECO:0000259" key="1">
    <source>
        <dbReference type="Pfam" id="PF20803"/>
    </source>
</evidence>
<organism evidence="2 3">
    <name type="scientific">Candidatus Berkelbacteria bacterium Athens1014_28</name>
    <dbReference type="NCBI Taxonomy" id="2017145"/>
    <lineage>
        <taxon>Bacteria</taxon>
        <taxon>Candidatus Berkelbacteria</taxon>
    </lineage>
</organism>